<dbReference type="GO" id="GO:0003676">
    <property type="term" value="F:nucleic acid binding"/>
    <property type="evidence" value="ECO:0007669"/>
    <property type="project" value="InterPro"/>
</dbReference>
<gene>
    <name evidence="2" type="ORF">DOO78_25320</name>
</gene>
<dbReference type="EMBL" id="QLIX01000040">
    <property type="protein sequence ID" value="RAI54709.1"/>
    <property type="molecule type" value="Genomic_DNA"/>
</dbReference>
<reference evidence="3" key="1">
    <citation type="submission" date="2018-06" db="EMBL/GenBank/DDBJ databases">
        <authorList>
            <person name="Khan S.A."/>
        </authorList>
    </citation>
    <scope>NUCLEOTIDE SEQUENCE [LARGE SCALE GENOMIC DNA]</scope>
    <source>
        <strain evidence="3">DB-1506</strain>
    </source>
</reference>
<keyword evidence="3" id="KW-1185">Reference proteome</keyword>
<evidence type="ECO:0000313" key="3">
    <source>
        <dbReference type="Proteomes" id="UP000249065"/>
    </source>
</evidence>
<dbReference type="InterPro" id="IPR036397">
    <property type="entry name" value="RNaseH_sf"/>
</dbReference>
<dbReference type="AlphaFoldDB" id="A0A327LVM4"/>
<accession>A0A327LVM4</accession>
<organism evidence="2 3">
    <name type="scientific">Roseicella frigidaeris</name>
    <dbReference type="NCBI Taxonomy" id="2230885"/>
    <lineage>
        <taxon>Bacteria</taxon>
        <taxon>Pseudomonadati</taxon>
        <taxon>Pseudomonadota</taxon>
        <taxon>Alphaproteobacteria</taxon>
        <taxon>Acetobacterales</taxon>
        <taxon>Roseomonadaceae</taxon>
        <taxon>Roseicella</taxon>
    </lineage>
</organism>
<dbReference type="InterPro" id="IPR025948">
    <property type="entry name" value="HTH-like_dom"/>
</dbReference>
<comment type="caution">
    <text evidence="2">The sequence shown here is derived from an EMBL/GenBank/DDBJ whole genome shotgun (WGS) entry which is preliminary data.</text>
</comment>
<evidence type="ECO:0000259" key="1">
    <source>
        <dbReference type="Pfam" id="PF13276"/>
    </source>
</evidence>
<evidence type="ECO:0000313" key="2">
    <source>
        <dbReference type="EMBL" id="RAI54709.1"/>
    </source>
</evidence>
<protein>
    <submittedName>
        <fullName evidence="2">IS3 family transposase</fullName>
    </submittedName>
</protein>
<feature type="domain" description="HTH-like" evidence="1">
    <location>
        <begin position="74"/>
        <end position="109"/>
    </location>
</feature>
<proteinExistence type="predicted"/>
<dbReference type="Proteomes" id="UP000249065">
    <property type="component" value="Unassembled WGS sequence"/>
</dbReference>
<dbReference type="SUPFAM" id="SSF53098">
    <property type="entry name" value="Ribonuclease H-like"/>
    <property type="match status" value="1"/>
</dbReference>
<dbReference type="RefSeq" id="WP_111472679.1">
    <property type="nucleotide sequence ID" value="NZ_QLIX01000040.1"/>
</dbReference>
<dbReference type="InterPro" id="IPR012337">
    <property type="entry name" value="RNaseH-like_sf"/>
</dbReference>
<sequence length="237" mass="25926">MSRAISSATGRAYGLARVTRVWHLSRATVYRHRMAADAMGSAGSVRRGPVGVCSDTVLLEHIRAQVLGSRLHGEGYRKIWARLRHGGIRTSARRVRRLMGQHGLLAPHRIGRPEQRAHDGTITTTAVDVMWGTDMTETITLREGRARVFVAVDHCSGECVGNHAARSGNRFEALEPVRQGVLRHFGGIEKNAAKGLSLRHDHGSNYMSGDFVTVVAAPRGASADLLRGGFLRRLLAR</sequence>
<dbReference type="Gene3D" id="3.30.420.10">
    <property type="entry name" value="Ribonuclease H-like superfamily/Ribonuclease H"/>
    <property type="match status" value="1"/>
</dbReference>
<dbReference type="Pfam" id="PF13276">
    <property type="entry name" value="HTH_21"/>
    <property type="match status" value="1"/>
</dbReference>
<dbReference type="OrthoDB" id="7268960at2"/>
<name>A0A327LVM4_9PROT</name>